<dbReference type="PATRIC" id="fig|246787.4.peg.4021"/>
<dbReference type="Proteomes" id="UP000061809">
    <property type="component" value="Chromosome"/>
</dbReference>
<protein>
    <submittedName>
        <fullName evidence="1">Uncharacterized protein</fullName>
    </submittedName>
</protein>
<dbReference type="AlphaFoldDB" id="A0A0P0GAM6"/>
<dbReference type="EMBL" id="CP012801">
    <property type="protein sequence ID" value="ALJ61106.1"/>
    <property type="molecule type" value="Genomic_DNA"/>
</dbReference>
<sequence>MDTFFVNCGTKIALLAIKRYLCPSIFDGLA</sequence>
<accession>A0A0P0GAM6</accession>
<proteinExistence type="predicted"/>
<reference evidence="1 2" key="1">
    <citation type="journal article" date="2015" name="Science">
        <title>Genetic determinants of in vivo fitness and diet responsiveness in multiple human gut Bacteroides.</title>
        <authorList>
            <person name="Wu M."/>
            <person name="McNulty N.P."/>
            <person name="Rodionov D.A."/>
            <person name="Khoroshkin M.S."/>
            <person name="Griffin N.W."/>
            <person name="Cheng J."/>
            <person name="Latreille P."/>
            <person name="Kerstetter R.A."/>
            <person name="Terrapon N."/>
            <person name="Henrissat B."/>
            <person name="Osterman A.L."/>
            <person name="Gordon J.I."/>
        </authorList>
    </citation>
    <scope>NUCLEOTIDE SEQUENCE [LARGE SCALE GENOMIC DNA]</scope>
    <source>
        <strain evidence="1 2">WH2</strain>
    </source>
</reference>
<organism evidence="1 2">
    <name type="scientific">Bacteroides cellulosilyticus</name>
    <dbReference type="NCBI Taxonomy" id="246787"/>
    <lineage>
        <taxon>Bacteria</taxon>
        <taxon>Pseudomonadati</taxon>
        <taxon>Bacteroidota</taxon>
        <taxon>Bacteroidia</taxon>
        <taxon>Bacteroidales</taxon>
        <taxon>Bacteroidaceae</taxon>
        <taxon>Bacteroides</taxon>
    </lineage>
</organism>
<dbReference type="KEGG" id="bcel:BcellWH2_03885"/>
<gene>
    <name evidence="1" type="ORF">BcellWH2_03885</name>
</gene>
<evidence type="ECO:0000313" key="2">
    <source>
        <dbReference type="Proteomes" id="UP000061809"/>
    </source>
</evidence>
<evidence type="ECO:0000313" key="1">
    <source>
        <dbReference type="EMBL" id="ALJ61106.1"/>
    </source>
</evidence>
<name>A0A0P0GAM6_9BACE</name>